<dbReference type="Proteomes" id="UP001060085">
    <property type="component" value="Linkage Group LG06"/>
</dbReference>
<name>A0ACC0AEF1_CATRO</name>
<protein>
    <submittedName>
        <fullName evidence="1">Uncharacterized protein</fullName>
    </submittedName>
</protein>
<sequence>MAKNQQRRKRRKQSRCAEARKREAEKEGRGDSRRLSKRGSQKDLFFLDAYKKIILCVISCMHRPKRSKVELDFFAQLQLLEFSSDADFSATSAAAGISASAQKLPRFRFFSLISSPCLMAAAPSFSRLRSCLFLQPLILVQQLLHLYLQFAAAFFVSSVAASFLLLAAFFSPISFSVAALYFPKTASFLFFLGLLLVFFFLTTVAFFSFITKIK</sequence>
<accession>A0ACC0AEF1</accession>
<gene>
    <name evidence="1" type="ORF">M9H77_28101</name>
</gene>
<organism evidence="1 2">
    <name type="scientific">Catharanthus roseus</name>
    <name type="common">Madagascar periwinkle</name>
    <name type="synonym">Vinca rosea</name>
    <dbReference type="NCBI Taxonomy" id="4058"/>
    <lineage>
        <taxon>Eukaryota</taxon>
        <taxon>Viridiplantae</taxon>
        <taxon>Streptophyta</taxon>
        <taxon>Embryophyta</taxon>
        <taxon>Tracheophyta</taxon>
        <taxon>Spermatophyta</taxon>
        <taxon>Magnoliopsida</taxon>
        <taxon>eudicotyledons</taxon>
        <taxon>Gunneridae</taxon>
        <taxon>Pentapetalae</taxon>
        <taxon>asterids</taxon>
        <taxon>lamiids</taxon>
        <taxon>Gentianales</taxon>
        <taxon>Apocynaceae</taxon>
        <taxon>Rauvolfioideae</taxon>
        <taxon>Vinceae</taxon>
        <taxon>Catharanthinae</taxon>
        <taxon>Catharanthus</taxon>
    </lineage>
</organism>
<evidence type="ECO:0000313" key="2">
    <source>
        <dbReference type="Proteomes" id="UP001060085"/>
    </source>
</evidence>
<evidence type="ECO:0000313" key="1">
    <source>
        <dbReference type="EMBL" id="KAI5659308.1"/>
    </source>
</evidence>
<dbReference type="EMBL" id="CM044706">
    <property type="protein sequence ID" value="KAI5659308.1"/>
    <property type="molecule type" value="Genomic_DNA"/>
</dbReference>
<keyword evidence="2" id="KW-1185">Reference proteome</keyword>
<comment type="caution">
    <text evidence="1">The sequence shown here is derived from an EMBL/GenBank/DDBJ whole genome shotgun (WGS) entry which is preliminary data.</text>
</comment>
<proteinExistence type="predicted"/>
<reference evidence="2" key="1">
    <citation type="journal article" date="2023" name="Nat. Plants">
        <title>Single-cell RNA sequencing provides a high-resolution roadmap for understanding the multicellular compartmentation of specialized metabolism.</title>
        <authorList>
            <person name="Sun S."/>
            <person name="Shen X."/>
            <person name="Li Y."/>
            <person name="Li Y."/>
            <person name="Wang S."/>
            <person name="Li R."/>
            <person name="Zhang H."/>
            <person name="Shen G."/>
            <person name="Guo B."/>
            <person name="Wei J."/>
            <person name="Xu J."/>
            <person name="St-Pierre B."/>
            <person name="Chen S."/>
            <person name="Sun C."/>
        </authorList>
    </citation>
    <scope>NUCLEOTIDE SEQUENCE [LARGE SCALE GENOMIC DNA]</scope>
</reference>